<keyword evidence="1" id="KW-0472">Membrane</keyword>
<evidence type="ECO:0008006" key="4">
    <source>
        <dbReference type="Google" id="ProtNLM"/>
    </source>
</evidence>
<organism evidence="2 3">
    <name type="scientific">Vibrio fortis</name>
    <dbReference type="NCBI Taxonomy" id="212667"/>
    <lineage>
        <taxon>Bacteria</taxon>
        <taxon>Pseudomonadati</taxon>
        <taxon>Pseudomonadota</taxon>
        <taxon>Gammaproteobacteria</taxon>
        <taxon>Vibrionales</taxon>
        <taxon>Vibrionaceae</taxon>
        <taxon>Vibrio</taxon>
    </lineage>
</organism>
<protein>
    <recommendedName>
        <fullName evidence="4">DUF3899 domain-containing protein</fullName>
    </recommendedName>
</protein>
<evidence type="ECO:0000313" key="2">
    <source>
        <dbReference type="EMBL" id="KAB0285594.1"/>
    </source>
</evidence>
<feature type="transmembrane region" description="Helical" evidence="1">
    <location>
        <begin position="93"/>
        <end position="114"/>
    </location>
</feature>
<dbReference type="AlphaFoldDB" id="A0A5N3QTR9"/>
<accession>A0A5N3QTR9</accession>
<dbReference type="Proteomes" id="UP000326789">
    <property type="component" value="Unassembled WGS sequence"/>
</dbReference>
<gene>
    <name evidence="2" type="ORF">F2P58_24135</name>
</gene>
<sequence>MLSLLKFFIISNLVSVILVVAFERFTGLFGLSYWSDYAFFVVMILWGTAALFFMHPPESGFGSDKAERVAGSMVDSSVADEIDSNRFSSNTIFCIKLFVAGLPAFLIAVLTSLVL</sequence>
<proteinExistence type="predicted"/>
<feature type="transmembrane region" description="Helical" evidence="1">
    <location>
        <begin position="7"/>
        <end position="25"/>
    </location>
</feature>
<evidence type="ECO:0000256" key="1">
    <source>
        <dbReference type="SAM" id="Phobius"/>
    </source>
</evidence>
<reference evidence="2 3" key="1">
    <citation type="submission" date="2019-09" db="EMBL/GenBank/DDBJ databases">
        <title>Whole genome sequence of Vibrio fortis.</title>
        <authorList>
            <person name="Das S.K."/>
        </authorList>
    </citation>
    <scope>NUCLEOTIDE SEQUENCE [LARGE SCALE GENOMIC DNA]</scope>
    <source>
        <strain evidence="2 3">AN60</strain>
    </source>
</reference>
<dbReference type="RefSeq" id="WP_150873292.1">
    <property type="nucleotide sequence ID" value="NZ_VWSE01000010.1"/>
</dbReference>
<evidence type="ECO:0000313" key="3">
    <source>
        <dbReference type="Proteomes" id="UP000326789"/>
    </source>
</evidence>
<feature type="transmembrane region" description="Helical" evidence="1">
    <location>
        <begin position="37"/>
        <end position="55"/>
    </location>
</feature>
<dbReference type="EMBL" id="VWSE01000010">
    <property type="protein sequence ID" value="KAB0285594.1"/>
    <property type="molecule type" value="Genomic_DNA"/>
</dbReference>
<keyword evidence="1" id="KW-1133">Transmembrane helix</keyword>
<name>A0A5N3QTR9_9VIBR</name>
<keyword evidence="1" id="KW-0812">Transmembrane</keyword>
<comment type="caution">
    <text evidence="2">The sequence shown here is derived from an EMBL/GenBank/DDBJ whole genome shotgun (WGS) entry which is preliminary data.</text>
</comment>